<dbReference type="GO" id="GO:0003677">
    <property type="term" value="F:DNA binding"/>
    <property type="evidence" value="ECO:0007669"/>
    <property type="project" value="UniProtKB-KW"/>
</dbReference>
<evidence type="ECO:0000313" key="9">
    <source>
        <dbReference type="Proteomes" id="UP001634393"/>
    </source>
</evidence>
<dbReference type="InterPro" id="IPR031066">
    <property type="entry name" value="bHLH_ALC-like_plant"/>
</dbReference>
<comment type="subcellular location">
    <subcellularLocation>
        <location evidence="1">Nucleus</location>
    </subcellularLocation>
</comment>
<keyword evidence="9" id="KW-1185">Reference proteome</keyword>
<feature type="region of interest" description="Disordered" evidence="6">
    <location>
        <begin position="108"/>
        <end position="205"/>
    </location>
</feature>
<dbReference type="SUPFAM" id="SSF47459">
    <property type="entry name" value="HLH, helix-loop-helix DNA-binding domain"/>
    <property type="match status" value="1"/>
</dbReference>
<keyword evidence="3" id="KW-0238">DNA-binding</keyword>
<feature type="compositionally biased region" description="Polar residues" evidence="6">
    <location>
        <begin position="125"/>
        <end position="139"/>
    </location>
</feature>
<dbReference type="GO" id="GO:0005634">
    <property type="term" value="C:nucleus"/>
    <property type="evidence" value="ECO:0007669"/>
    <property type="project" value="UniProtKB-SubCell"/>
</dbReference>
<dbReference type="CDD" id="cd11445">
    <property type="entry name" value="bHLH_AtPIF_like"/>
    <property type="match status" value="1"/>
</dbReference>
<evidence type="ECO:0000256" key="6">
    <source>
        <dbReference type="SAM" id="MobiDB-lite"/>
    </source>
</evidence>
<keyword evidence="5" id="KW-0539">Nucleus</keyword>
<accession>A0ABD3TA10</accession>
<dbReference type="InterPro" id="IPR036638">
    <property type="entry name" value="HLH_DNA-bd_sf"/>
</dbReference>
<keyword evidence="4" id="KW-0804">Transcription</keyword>
<organism evidence="8 9">
    <name type="scientific">Penstemon smallii</name>
    <dbReference type="NCBI Taxonomy" id="265156"/>
    <lineage>
        <taxon>Eukaryota</taxon>
        <taxon>Viridiplantae</taxon>
        <taxon>Streptophyta</taxon>
        <taxon>Embryophyta</taxon>
        <taxon>Tracheophyta</taxon>
        <taxon>Spermatophyta</taxon>
        <taxon>Magnoliopsida</taxon>
        <taxon>eudicotyledons</taxon>
        <taxon>Gunneridae</taxon>
        <taxon>Pentapetalae</taxon>
        <taxon>asterids</taxon>
        <taxon>lamiids</taxon>
        <taxon>Lamiales</taxon>
        <taxon>Plantaginaceae</taxon>
        <taxon>Cheloneae</taxon>
        <taxon>Penstemon</taxon>
    </lineage>
</organism>
<evidence type="ECO:0000313" key="8">
    <source>
        <dbReference type="EMBL" id="KAL3833103.1"/>
    </source>
</evidence>
<comment type="caution">
    <text evidence="8">The sequence shown here is derived from an EMBL/GenBank/DDBJ whole genome shotgun (WGS) entry which is preliminary data.</text>
</comment>
<dbReference type="Gene3D" id="4.10.280.10">
    <property type="entry name" value="Helix-loop-helix DNA-binding domain"/>
    <property type="match status" value="1"/>
</dbReference>
<evidence type="ECO:0000256" key="4">
    <source>
        <dbReference type="ARBA" id="ARBA00023163"/>
    </source>
</evidence>
<name>A0ABD3TA10_9LAMI</name>
<feature type="region of interest" description="Disordered" evidence="6">
    <location>
        <begin position="1"/>
        <end position="29"/>
    </location>
</feature>
<dbReference type="EMBL" id="JBJXBP010000004">
    <property type="protein sequence ID" value="KAL3833103.1"/>
    <property type="molecule type" value="Genomic_DNA"/>
</dbReference>
<evidence type="ECO:0000256" key="1">
    <source>
        <dbReference type="ARBA" id="ARBA00004123"/>
    </source>
</evidence>
<evidence type="ECO:0000256" key="2">
    <source>
        <dbReference type="ARBA" id="ARBA00023015"/>
    </source>
</evidence>
<protein>
    <recommendedName>
        <fullName evidence="7">BHLH domain-containing protein</fullName>
    </recommendedName>
</protein>
<sequence>MNQCVPNWNLDTDPSSSRPNLLAQSNSSNYHMPTDIPSLNYEVAELTWENGKLAVHGLGPPRVINKPIVTSTWDKPRATGTLESIVNPQYPYSVADKKSMDALVPCHRNDDDDDDDEDIIKKENSSSTTSWMRRVNNNAPPRMERISGCSDSATADSDNHDSFCHSRSQEKGGDEEGKRKGIAKSSTSTKRHRAALVHNQTERKRRDKINERMKTLQKLVPNSNKTDKVSMLEEVIEHLKQLQAQIQMMTRMNMSPIMFPLAMQQQLPMSMMGMGVMDMNTINRASQMTGMPPVISPAVAFMPLAPWDYTGGGPTPTTVIPDLLSTFLTCQSQPMASDAHNRLAALYTYQQFQQHNMLAGPSPKN</sequence>
<evidence type="ECO:0000259" key="7">
    <source>
        <dbReference type="PROSITE" id="PS50888"/>
    </source>
</evidence>
<gene>
    <name evidence="8" type="ORF">ACJIZ3_007839</name>
</gene>
<proteinExistence type="predicted"/>
<feature type="compositionally biased region" description="Basic and acidic residues" evidence="6">
    <location>
        <begin position="157"/>
        <end position="179"/>
    </location>
</feature>
<dbReference type="Pfam" id="PF00010">
    <property type="entry name" value="HLH"/>
    <property type="match status" value="1"/>
</dbReference>
<reference evidence="8 9" key="1">
    <citation type="submission" date="2024-12" db="EMBL/GenBank/DDBJ databases">
        <title>The unique morphological basis and parallel evolutionary history of personate flowers in Penstemon.</title>
        <authorList>
            <person name="Depatie T.H."/>
            <person name="Wessinger C.A."/>
        </authorList>
    </citation>
    <scope>NUCLEOTIDE SEQUENCE [LARGE SCALE GENOMIC DNA]</scope>
    <source>
        <strain evidence="8">WTNN_2</strain>
        <tissue evidence="8">Leaf</tissue>
    </source>
</reference>
<dbReference type="PANTHER" id="PTHR45855">
    <property type="entry name" value="TRANSCRIPTION FACTOR PIF1-RELATED"/>
    <property type="match status" value="1"/>
</dbReference>
<feature type="domain" description="BHLH" evidence="7">
    <location>
        <begin position="193"/>
        <end position="242"/>
    </location>
</feature>
<dbReference type="InterPro" id="IPR047265">
    <property type="entry name" value="PIF1-like_bHLH"/>
</dbReference>
<dbReference type="Proteomes" id="UP001634393">
    <property type="component" value="Unassembled WGS sequence"/>
</dbReference>
<evidence type="ECO:0000256" key="3">
    <source>
        <dbReference type="ARBA" id="ARBA00023125"/>
    </source>
</evidence>
<dbReference type="InterPro" id="IPR011598">
    <property type="entry name" value="bHLH_dom"/>
</dbReference>
<dbReference type="AlphaFoldDB" id="A0ABD3TA10"/>
<evidence type="ECO:0000256" key="5">
    <source>
        <dbReference type="ARBA" id="ARBA00023242"/>
    </source>
</evidence>
<dbReference type="PANTHER" id="PTHR45855:SF23">
    <property type="entry name" value="TRANSCRIPTION FACTOR MEE8-RELATED"/>
    <property type="match status" value="1"/>
</dbReference>
<dbReference type="SMART" id="SM00353">
    <property type="entry name" value="HLH"/>
    <property type="match status" value="1"/>
</dbReference>
<dbReference type="PROSITE" id="PS50888">
    <property type="entry name" value="BHLH"/>
    <property type="match status" value="1"/>
</dbReference>
<keyword evidence="2" id="KW-0805">Transcription regulation</keyword>